<dbReference type="PANTHER" id="PTHR13281:SF0">
    <property type="entry name" value="TRANSMEMBRANE PROTEIN 70, MITOCHONDRIAL"/>
    <property type="match status" value="1"/>
</dbReference>
<dbReference type="PANTHER" id="PTHR13281">
    <property type="entry name" value="TRANSMEMBRANE PROTEIN 70, MITOCHONDRIAL"/>
    <property type="match status" value="1"/>
</dbReference>
<proteinExistence type="predicted"/>
<dbReference type="EMBL" id="JAEPRB010000076">
    <property type="protein sequence ID" value="KAG2222706.1"/>
    <property type="molecule type" value="Genomic_DNA"/>
</dbReference>
<sequence length="232" mass="25881">MRSLLLINQRCNIQLRSIQCTRLYSTATKANTSTKPEIETTSSNDKRLIYATPNAGLVKLAKAFSLSTLGISSISAPAVIYFWESPAIQASGIDSNLFLGALFASVCSTGALHYILSPFINTIYLHNKSSSSHNKGLTPNSIVTLETRDLLARKRNTTLAIRDLEPAHGLFQTWRVKPQVMKQQYAEEQRNGTPPSIQQTRFWLDRRGAGDQEAMVSMLRIIQGNQQKQRII</sequence>
<dbReference type="OrthoDB" id="5386199at2759"/>
<dbReference type="GO" id="GO:0033615">
    <property type="term" value="P:mitochondrial proton-transporting ATP synthase complex assembly"/>
    <property type="evidence" value="ECO:0007669"/>
    <property type="project" value="TreeGrafter"/>
</dbReference>
<keyword evidence="1" id="KW-0812">Transmembrane</keyword>
<gene>
    <name evidence="2" type="ORF">INT45_011194</name>
</gene>
<organism evidence="2 3">
    <name type="scientific">Circinella minor</name>
    <dbReference type="NCBI Taxonomy" id="1195481"/>
    <lineage>
        <taxon>Eukaryota</taxon>
        <taxon>Fungi</taxon>
        <taxon>Fungi incertae sedis</taxon>
        <taxon>Mucoromycota</taxon>
        <taxon>Mucoromycotina</taxon>
        <taxon>Mucoromycetes</taxon>
        <taxon>Mucorales</taxon>
        <taxon>Lichtheimiaceae</taxon>
        <taxon>Circinella</taxon>
    </lineage>
</organism>
<evidence type="ECO:0000313" key="3">
    <source>
        <dbReference type="Proteomes" id="UP000646827"/>
    </source>
</evidence>
<name>A0A8H7S6Y9_9FUNG</name>
<dbReference type="AlphaFoldDB" id="A0A8H7S6Y9"/>
<keyword evidence="3" id="KW-1185">Reference proteome</keyword>
<dbReference type="GO" id="GO:0031966">
    <property type="term" value="C:mitochondrial membrane"/>
    <property type="evidence" value="ECO:0007669"/>
    <property type="project" value="TreeGrafter"/>
</dbReference>
<accession>A0A8H7S6Y9</accession>
<comment type="caution">
    <text evidence="2">The sequence shown here is derived from an EMBL/GenBank/DDBJ whole genome shotgun (WGS) entry which is preliminary data.</text>
</comment>
<keyword evidence="1" id="KW-1133">Transmembrane helix</keyword>
<feature type="transmembrane region" description="Helical" evidence="1">
    <location>
        <begin position="63"/>
        <end position="83"/>
    </location>
</feature>
<feature type="transmembrane region" description="Helical" evidence="1">
    <location>
        <begin position="95"/>
        <end position="116"/>
    </location>
</feature>
<evidence type="ECO:0000313" key="2">
    <source>
        <dbReference type="EMBL" id="KAG2222706.1"/>
    </source>
</evidence>
<reference evidence="2 3" key="1">
    <citation type="submission" date="2020-12" db="EMBL/GenBank/DDBJ databases">
        <title>Metabolic potential, ecology and presence of endohyphal bacteria is reflected in genomic diversity of Mucoromycotina.</title>
        <authorList>
            <person name="Muszewska A."/>
            <person name="Okrasinska A."/>
            <person name="Steczkiewicz K."/>
            <person name="Drgas O."/>
            <person name="Orlowska M."/>
            <person name="Perlinska-Lenart U."/>
            <person name="Aleksandrzak-Piekarczyk T."/>
            <person name="Szatraj K."/>
            <person name="Zielenkiewicz U."/>
            <person name="Pilsyk S."/>
            <person name="Malc E."/>
            <person name="Mieczkowski P."/>
            <person name="Kruszewska J.S."/>
            <person name="Biernat P."/>
            <person name="Pawlowska J."/>
        </authorList>
    </citation>
    <scope>NUCLEOTIDE SEQUENCE [LARGE SCALE GENOMIC DNA]</scope>
    <source>
        <strain evidence="2 3">CBS 142.35</strain>
    </source>
</reference>
<dbReference type="InterPro" id="IPR009724">
    <property type="entry name" value="TMEM70"/>
</dbReference>
<evidence type="ECO:0000256" key="1">
    <source>
        <dbReference type="SAM" id="Phobius"/>
    </source>
</evidence>
<dbReference type="Pfam" id="PF06979">
    <property type="entry name" value="TMEM70"/>
    <property type="match status" value="1"/>
</dbReference>
<dbReference type="InterPro" id="IPR045325">
    <property type="entry name" value="TMEM70/TMEM186/TMEM223"/>
</dbReference>
<dbReference type="Proteomes" id="UP000646827">
    <property type="component" value="Unassembled WGS sequence"/>
</dbReference>
<protein>
    <submittedName>
        <fullName evidence="2">Uncharacterized protein</fullName>
    </submittedName>
</protein>
<keyword evidence="1" id="KW-0472">Membrane</keyword>